<dbReference type="PANTHER" id="PTHR34846:SF11">
    <property type="entry name" value="4-CARBOXYMUCONOLACTONE DECARBOXYLASE FAMILY PROTEIN (AFU_ORTHOLOGUE AFUA_6G11590)"/>
    <property type="match status" value="1"/>
</dbReference>
<dbReference type="PANTHER" id="PTHR34846">
    <property type="entry name" value="4-CARBOXYMUCONOLACTONE DECARBOXYLASE FAMILY PROTEIN (AFU_ORTHOLOGUE AFUA_6G11590)"/>
    <property type="match status" value="1"/>
</dbReference>
<evidence type="ECO:0008006" key="3">
    <source>
        <dbReference type="Google" id="ProtNLM"/>
    </source>
</evidence>
<accession>A0A7V8JP26</accession>
<gene>
    <name evidence="1" type="ORF">GAK30_03500</name>
</gene>
<name>A0A7V8JP26_9BURK</name>
<dbReference type="Gene3D" id="1.20.1290.10">
    <property type="entry name" value="AhpD-like"/>
    <property type="match status" value="1"/>
</dbReference>
<dbReference type="EMBL" id="WNDQ01000074">
    <property type="protein sequence ID" value="KAF1018786.1"/>
    <property type="molecule type" value="Genomic_DNA"/>
</dbReference>
<comment type="caution">
    <text evidence="1">The sequence shown here is derived from an EMBL/GenBank/DDBJ whole genome shotgun (WGS) entry which is preliminary data.</text>
</comment>
<organism evidence="1 2">
    <name type="scientific">Paracidovorax wautersii</name>
    <dbReference type="NCBI Taxonomy" id="1177982"/>
    <lineage>
        <taxon>Bacteria</taxon>
        <taxon>Pseudomonadati</taxon>
        <taxon>Pseudomonadota</taxon>
        <taxon>Betaproteobacteria</taxon>
        <taxon>Burkholderiales</taxon>
        <taxon>Comamonadaceae</taxon>
        <taxon>Paracidovorax</taxon>
    </lineage>
</organism>
<dbReference type="InterPro" id="IPR029032">
    <property type="entry name" value="AhpD-like"/>
</dbReference>
<protein>
    <recommendedName>
        <fullName evidence="3">Alkylhydroperoxidase family enzyme, contains CxxC motif</fullName>
    </recommendedName>
</protein>
<proteinExistence type="predicted"/>
<sequence>MHERVPAALPDRFLDIETTQALAPAERQVRAQLLARRGRLPAPYALLVLAPELAQAYEACSAALHAGRLPASVIEMVFLFEARLQQCRYLWANHVDRAVKAGLSGAVMASLARGDTGAPADAGPAIACAWRFARALRHEHRIADADYHGAVQCFGRGGVVELTALCGYAATIGMLLNVRQPTLPQGVIVPF</sequence>
<dbReference type="AlphaFoldDB" id="A0A7V8JP26"/>
<dbReference type="Proteomes" id="UP000461670">
    <property type="component" value="Unassembled WGS sequence"/>
</dbReference>
<evidence type="ECO:0000313" key="2">
    <source>
        <dbReference type="Proteomes" id="UP000461670"/>
    </source>
</evidence>
<reference evidence="2" key="1">
    <citation type="journal article" date="2020" name="MBio">
        <title>Horizontal gene transfer to a defensive symbiont with a reduced genome amongst a multipartite beetle microbiome.</title>
        <authorList>
            <person name="Waterworth S.C."/>
            <person name="Florez L.V."/>
            <person name="Rees E.R."/>
            <person name="Hertweck C."/>
            <person name="Kaltenpoth M."/>
            <person name="Kwan J.C."/>
        </authorList>
    </citation>
    <scope>NUCLEOTIDE SEQUENCE [LARGE SCALE GENOMIC DNA]</scope>
</reference>
<evidence type="ECO:0000313" key="1">
    <source>
        <dbReference type="EMBL" id="KAF1018786.1"/>
    </source>
</evidence>
<dbReference type="SUPFAM" id="SSF69118">
    <property type="entry name" value="AhpD-like"/>
    <property type="match status" value="1"/>
</dbReference>